<protein>
    <submittedName>
        <fullName evidence="1">Uncharacterized protein</fullName>
    </submittedName>
</protein>
<dbReference type="RefSeq" id="WP_069034271.1">
    <property type="nucleotide sequence ID" value="NZ_MDKC01000023.1"/>
</dbReference>
<dbReference type="EMBL" id="MDKC01000023">
    <property type="protein sequence ID" value="ODG91511.1"/>
    <property type="molecule type" value="Genomic_DNA"/>
</dbReference>
<name>A0ABX2ZQM7_9BACI</name>
<comment type="caution">
    <text evidence="1">The sequence shown here is derived from an EMBL/GenBank/DDBJ whole genome shotgun (WGS) entry which is preliminary data.</text>
</comment>
<dbReference type="Proteomes" id="UP000094580">
    <property type="component" value="Unassembled WGS sequence"/>
</dbReference>
<evidence type="ECO:0000313" key="1">
    <source>
        <dbReference type="EMBL" id="ODG91511.1"/>
    </source>
</evidence>
<keyword evidence="2" id="KW-1185">Reference proteome</keyword>
<organism evidence="1 2">
    <name type="scientific">Gottfriedia luciferensis</name>
    <dbReference type="NCBI Taxonomy" id="178774"/>
    <lineage>
        <taxon>Bacteria</taxon>
        <taxon>Bacillati</taxon>
        <taxon>Bacillota</taxon>
        <taxon>Bacilli</taxon>
        <taxon>Bacillales</taxon>
        <taxon>Bacillaceae</taxon>
        <taxon>Gottfriedia</taxon>
    </lineage>
</organism>
<accession>A0ABX2ZQM7</accession>
<dbReference type="Pfam" id="PF20306">
    <property type="entry name" value="Sp-DndD"/>
    <property type="match status" value="1"/>
</dbReference>
<evidence type="ECO:0000313" key="2">
    <source>
        <dbReference type="Proteomes" id="UP000094580"/>
    </source>
</evidence>
<reference evidence="1 2" key="1">
    <citation type="submission" date="2016-07" db="EMBL/GenBank/DDBJ databases">
        <authorList>
            <person name="Townsley L."/>
            <person name="Shank E.A."/>
        </authorList>
    </citation>
    <scope>NUCLEOTIDE SEQUENCE [LARGE SCALE GENOMIC DNA]</scope>
    <source>
        <strain evidence="1 2">CH01</strain>
    </source>
</reference>
<sequence>MEFTVEEKELLNKIVSKHNIPAKYLESLIKLEKGYSDKNMARRVGIFKEMDEFIKYWAIEMSEKNDI</sequence>
<gene>
    <name evidence="1" type="ORF">BED47_07610</name>
</gene>
<dbReference type="InterPro" id="IPR046882">
    <property type="entry name" value="Sp-DndD"/>
</dbReference>
<proteinExistence type="predicted"/>